<protein>
    <recommendedName>
        <fullName evidence="3">Mos1 transposase HTH domain-containing protein</fullName>
    </recommendedName>
</protein>
<dbReference type="EMBL" id="OU898278">
    <property type="protein sequence ID" value="CAG9832211.1"/>
    <property type="molecule type" value="Genomic_DNA"/>
</dbReference>
<dbReference type="PANTHER" id="PTHR46060:SF1">
    <property type="entry name" value="MARINER MOS1 TRANSPOSASE-LIKE PROTEIN"/>
    <property type="match status" value="1"/>
</dbReference>
<name>A0A9N9T0Z4_DIABA</name>
<dbReference type="Proteomes" id="UP001153709">
    <property type="component" value="Chromosome 3"/>
</dbReference>
<dbReference type="InterPro" id="IPR052709">
    <property type="entry name" value="Transposase-MT_Hybrid"/>
</dbReference>
<reference evidence="1" key="1">
    <citation type="submission" date="2022-01" db="EMBL/GenBank/DDBJ databases">
        <authorList>
            <person name="King R."/>
        </authorList>
    </citation>
    <scope>NUCLEOTIDE SEQUENCE</scope>
</reference>
<dbReference type="PANTHER" id="PTHR46060">
    <property type="entry name" value="MARINER MOS1 TRANSPOSASE-LIKE PROTEIN"/>
    <property type="match status" value="1"/>
</dbReference>
<evidence type="ECO:0008006" key="3">
    <source>
        <dbReference type="Google" id="ProtNLM"/>
    </source>
</evidence>
<keyword evidence="2" id="KW-1185">Reference proteome</keyword>
<gene>
    <name evidence="1" type="ORF">DIABBA_LOCUS5735</name>
</gene>
<evidence type="ECO:0000313" key="1">
    <source>
        <dbReference type="EMBL" id="CAG9832211.1"/>
    </source>
</evidence>
<organism evidence="1 2">
    <name type="scientific">Diabrotica balteata</name>
    <name type="common">Banded cucumber beetle</name>
    <dbReference type="NCBI Taxonomy" id="107213"/>
    <lineage>
        <taxon>Eukaryota</taxon>
        <taxon>Metazoa</taxon>
        <taxon>Ecdysozoa</taxon>
        <taxon>Arthropoda</taxon>
        <taxon>Hexapoda</taxon>
        <taxon>Insecta</taxon>
        <taxon>Pterygota</taxon>
        <taxon>Neoptera</taxon>
        <taxon>Endopterygota</taxon>
        <taxon>Coleoptera</taxon>
        <taxon>Polyphaga</taxon>
        <taxon>Cucujiformia</taxon>
        <taxon>Chrysomeloidea</taxon>
        <taxon>Chrysomelidae</taxon>
        <taxon>Galerucinae</taxon>
        <taxon>Diabroticina</taxon>
        <taxon>Diabroticites</taxon>
        <taxon>Diabrotica</taxon>
    </lineage>
</organism>
<sequence length="105" mass="11999">MGKNAVKTEQWFKKCYRNSVPSITTIKRWFAEFKCGRTDTDDAERSGRPNDAVIPENIEEMLTISMENPKVKLQEIADTLKILVSESSFPNGYHVFPRQSKTTGN</sequence>
<proteinExistence type="predicted"/>
<evidence type="ECO:0000313" key="2">
    <source>
        <dbReference type="Proteomes" id="UP001153709"/>
    </source>
</evidence>
<dbReference type="AlphaFoldDB" id="A0A9N9T0Z4"/>
<accession>A0A9N9T0Z4</accession>
<dbReference type="OrthoDB" id="8189655at2759"/>
<dbReference type="Gene3D" id="1.10.10.1450">
    <property type="match status" value="1"/>
</dbReference>